<feature type="non-terminal residue" evidence="1">
    <location>
        <position position="1"/>
    </location>
</feature>
<accession>A0ACA9Q9N0</accession>
<dbReference type="Proteomes" id="UP000789702">
    <property type="component" value="Unassembled WGS sequence"/>
</dbReference>
<sequence>EYKNLIDENKYSTNAEVTEILKILVATNSNSLYIVKQKS</sequence>
<evidence type="ECO:0000313" key="2">
    <source>
        <dbReference type="Proteomes" id="UP000789702"/>
    </source>
</evidence>
<dbReference type="EMBL" id="CAJVPU010040272">
    <property type="protein sequence ID" value="CAG8738916.1"/>
    <property type="molecule type" value="Genomic_DNA"/>
</dbReference>
<reference evidence="1" key="1">
    <citation type="submission" date="2021-06" db="EMBL/GenBank/DDBJ databases">
        <authorList>
            <person name="Kallberg Y."/>
            <person name="Tangrot J."/>
            <person name="Rosling A."/>
        </authorList>
    </citation>
    <scope>NUCLEOTIDE SEQUENCE</scope>
    <source>
        <strain evidence="1">IL203A</strain>
    </source>
</reference>
<comment type="caution">
    <text evidence="1">The sequence shown here is derived from an EMBL/GenBank/DDBJ whole genome shotgun (WGS) entry which is preliminary data.</text>
</comment>
<keyword evidence="2" id="KW-1185">Reference proteome</keyword>
<gene>
    <name evidence="1" type="ORF">DHETER_LOCUS13926</name>
</gene>
<proteinExistence type="predicted"/>
<name>A0ACA9Q9N0_9GLOM</name>
<organism evidence="1 2">
    <name type="scientific">Dentiscutata heterogama</name>
    <dbReference type="NCBI Taxonomy" id="1316150"/>
    <lineage>
        <taxon>Eukaryota</taxon>
        <taxon>Fungi</taxon>
        <taxon>Fungi incertae sedis</taxon>
        <taxon>Mucoromycota</taxon>
        <taxon>Glomeromycotina</taxon>
        <taxon>Glomeromycetes</taxon>
        <taxon>Diversisporales</taxon>
        <taxon>Gigasporaceae</taxon>
        <taxon>Dentiscutata</taxon>
    </lineage>
</organism>
<evidence type="ECO:0000313" key="1">
    <source>
        <dbReference type="EMBL" id="CAG8738916.1"/>
    </source>
</evidence>
<protein>
    <submittedName>
        <fullName evidence="1">15608_t:CDS:1</fullName>
    </submittedName>
</protein>